<feature type="transmembrane region" description="Helical" evidence="11">
    <location>
        <begin position="6"/>
        <end position="21"/>
    </location>
</feature>
<dbReference type="Pfam" id="PF00420">
    <property type="entry name" value="Oxidored_q2"/>
    <property type="match status" value="1"/>
</dbReference>
<comment type="similarity">
    <text evidence="2">Belongs to the complex I subunit 4L family.</text>
</comment>
<accession>A0AAU8BT18</accession>
<dbReference type="GO" id="GO:0008137">
    <property type="term" value="F:NADH dehydrogenase (ubiquinone) activity"/>
    <property type="evidence" value="ECO:0007669"/>
    <property type="project" value="UniProtKB-EC"/>
</dbReference>
<evidence type="ECO:0000256" key="4">
    <source>
        <dbReference type="ARBA" id="ARBA00022692"/>
    </source>
</evidence>
<reference evidence="12" key="1">
    <citation type="submission" date="2024-06" db="EMBL/GenBank/DDBJ databases">
        <authorList>
            <person name="Yu F."/>
            <person name="Song Z.-s."/>
        </authorList>
    </citation>
    <scope>NUCLEOTIDE SEQUENCE</scope>
</reference>
<feature type="transmembrane region" description="Helical" evidence="11">
    <location>
        <begin position="26"/>
        <end position="48"/>
    </location>
</feature>
<comment type="catalytic activity">
    <reaction evidence="10">
        <text>a ubiquinone + NADH + 5 H(+)(in) = a ubiquinol + NAD(+) + 4 H(+)(out)</text>
        <dbReference type="Rhea" id="RHEA:29091"/>
        <dbReference type="Rhea" id="RHEA-COMP:9565"/>
        <dbReference type="Rhea" id="RHEA-COMP:9566"/>
        <dbReference type="ChEBI" id="CHEBI:15378"/>
        <dbReference type="ChEBI" id="CHEBI:16389"/>
        <dbReference type="ChEBI" id="CHEBI:17976"/>
        <dbReference type="ChEBI" id="CHEBI:57540"/>
        <dbReference type="ChEBI" id="CHEBI:57945"/>
        <dbReference type="EC" id="7.1.1.2"/>
    </reaction>
</comment>
<evidence type="ECO:0000256" key="6">
    <source>
        <dbReference type="ARBA" id="ARBA00022989"/>
    </source>
</evidence>
<dbReference type="Gene3D" id="1.10.287.3510">
    <property type="match status" value="1"/>
</dbReference>
<gene>
    <name evidence="12" type="primary">ND4L</name>
</gene>
<evidence type="ECO:0000256" key="10">
    <source>
        <dbReference type="ARBA" id="ARBA00049551"/>
    </source>
</evidence>
<proteinExistence type="inferred from homology"/>
<keyword evidence="5" id="KW-1278">Translocase</keyword>
<protein>
    <recommendedName>
        <fullName evidence="3">NADH-ubiquinone oxidoreductase chain 4L</fullName>
    </recommendedName>
    <alternativeName>
        <fullName evidence="9">NADH dehydrogenase subunit 4L</fullName>
    </alternativeName>
</protein>
<feature type="transmembrane region" description="Helical" evidence="11">
    <location>
        <begin position="54"/>
        <end position="79"/>
    </location>
</feature>
<organism evidence="12">
    <name type="scientific">Tenguna medogensis</name>
    <dbReference type="NCBI Taxonomy" id="3229002"/>
    <lineage>
        <taxon>Eukaryota</taxon>
        <taxon>Metazoa</taxon>
        <taxon>Ecdysozoa</taxon>
        <taxon>Arthropoda</taxon>
        <taxon>Hexapoda</taxon>
        <taxon>Insecta</taxon>
        <taxon>Pterygota</taxon>
        <taxon>Neoptera</taxon>
        <taxon>Paraneoptera</taxon>
        <taxon>Hemiptera</taxon>
        <taxon>Auchenorrhyncha</taxon>
        <taxon>Fulgoroidea</taxon>
        <taxon>Dictyopharidae</taxon>
        <taxon>Tenguna</taxon>
    </lineage>
</organism>
<evidence type="ECO:0000256" key="9">
    <source>
        <dbReference type="ARBA" id="ARBA00031586"/>
    </source>
</evidence>
<keyword evidence="12" id="KW-0496">Mitochondrion</keyword>
<evidence type="ECO:0000313" key="12">
    <source>
        <dbReference type="EMBL" id="XCD24253.1"/>
    </source>
</evidence>
<geneLocation type="mitochondrion" evidence="12"/>
<evidence type="ECO:0000256" key="11">
    <source>
        <dbReference type="SAM" id="Phobius"/>
    </source>
</evidence>
<sequence length="93" mass="11206">MMLMMMYVFCFSFSLINLIFVRSHFLLCLLSLEFMVLILFFFLYSFFYSYLFDFYFLIIFLVFSVCEGVIGLSILVYLIRKVGNDYLSNNFMC</sequence>
<evidence type="ECO:0000256" key="2">
    <source>
        <dbReference type="ARBA" id="ARBA00010519"/>
    </source>
</evidence>
<dbReference type="InterPro" id="IPR039428">
    <property type="entry name" value="NUOK/Mnh_C1-like"/>
</dbReference>
<evidence type="ECO:0000256" key="8">
    <source>
        <dbReference type="ARBA" id="ARBA00023136"/>
    </source>
</evidence>
<comment type="subcellular location">
    <subcellularLocation>
        <location evidence="1">Membrane</location>
        <topology evidence="1">Multi-pass membrane protein</topology>
    </subcellularLocation>
</comment>
<dbReference type="EMBL" id="PP963643">
    <property type="protein sequence ID" value="XCD24253.1"/>
    <property type="molecule type" value="Genomic_DNA"/>
</dbReference>
<evidence type="ECO:0000256" key="7">
    <source>
        <dbReference type="ARBA" id="ARBA00023027"/>
    </source>
</evidence>
<evidence type="ECO:0000256" key="3">
    <source>
        <dbReference type="ARBA" id="ARBA00016612"/>
    </source>
</evidence>
<evidence type="ECO:0000256" key="1">
    <source>
        <dbReference type="ARBA" id="ARBA00004141"/>
    </source>
</evidence>
<keyword evidence="8 11" id="KW-0472">Membrane</keyword>
<keyword evidence="4 11" id="KW-0812">Transmembrane</keyword>
<dbReference type="AlphaFoldDB" id="A0AAU8BT18"/>
<keyword evidence="6 11" id="KW-1133">Transmembrane helix</keyword>
<dbReference type="GO" id="GO:0016020">
    <property type="term" value="C:membrane"/>
    <property type="evidence" value="ECO:0007669"/>
    <property type="project" value="UniProtKB-SubCell"/>
</dbReference>
<keyword evidence="7" id="KW-0520">NAD</keyword>
<name>A0AAU8BT18_9HEMI</name>
<evidence type="ECO:0000256" key="5">
    <source>
        <dbReference type="ARBA" id="ARBA00022967"/>
    </source>
</evidence>